<keyword evidence="3" id="KW-1185">Reference proteome</keyword>
<dbReference type="Gene3D" id="3.30.1330.40">
    <property type="entry name" value="RutC-like"/>
    <property type="match status" value="1"/>
</dbReference>
<evidence type="ECO:0000313" key="2">
    <source>
        <dbReference type="EMBL" id="SAK72902.1"/>
    </source>
</evidence>
<evidence type="ECO:0000256" key="1">
    <source>
        <dbReference type="ARBA" id="ARBA00010552"/>
    </source>
</evidence>
<sequence length="117" mass="12775">MSEIKRFAISRRASGVVVSGDHFETSGIVAAPGASRGIAEQTHSVLLQLEDLLRQAGAAKKNLIRIQIWLADMKDFDAMNHVYDEWIGNVDQPARACVGSRLAHESYLIEIQATGAL</sequence>
<dbReference type="PANTHER" id="PTHR47328">
    <property type="match status" value="1"/>
</dbReference>
<name>A0A158BS28_9BURK</name>
<dbReference type="InterPro" id="IPR035959">
    <property type="entry name" value="RutC-like_sf"/>
</dbReference>
<dbReference type="CDD" id="cd06150">
    <property type="entry name" value="YjgF_YER057c_UK114_like_2"/>
    <property type="match status" value="1"/>
</dbReference>
<dbReference type="RefSeq" id="WP_061176441.1">
    <property type="nucleotide sequence ID" value="NZ_FCOE02000013.1"/>
</dbReference>
<dbReference type="Pfam" id="PF01042">
    <property type="entry name" value="Ribonuc_L-PSP"/>
    <property type="match status" value="1"/>
</dbReference>
<comment type="caution">
    <text evidence="2">The sequence shown here is derived from an EMBL/GenBank/DDBJ whole genome shotgun (WGS) entry which is preliminary data.</text>
</comment>
<dbReference type="InterPro" id="IPR035709">
    <property type="entry name" value="YoaB-like"/>
</dbReference>
<dbReference type="EMBL" id="FCOE02000013">
    <property type="protein sequence ID" value="SAK72902.1"/>
    <property type="molecule type" value="Genomic_DNA"/>
</dbReference>
<accession>A0A158BS28</accession>
<dbReference type="SUPFAM" id="SSF55298">
    <property type="entry name" value="YjgF-like"/>
    <property type="match status" value="1"/>
</dbReference>
<comment type="similarity">
    <text evidence="1">Belongs to the RutC family.</text>
</comment>
<proteinExistence type="inferred from homology"/>
<dbReference type="InterPro" id="IPR006175">
    <property type="entry name" value="YjgF/YER057c/UK114"/>
</dbReference>
<dbReference type="STRING" id="1777141.AWB80_04018"/>
<dbReference type="Proteomes" id="UP000054911">
    <property type="component" value="Unassembled WGS sequence"/>
</dbReference>
<dbReference type="PANTHER" id="PTHR47328:SF1">
    <property type="entry name" value="RUTC FAMILY PROTEIN YOAB"/>
    <property type="match status" value="1"/>
</dbReference>
<gene>
    <name evidence="2" type="ORF">AWB80_04018</name>
</gene>
<dbReference type="InterPro" id="IPR019897">
    <property type="entry name" value="RidA_CS"/>
</dbReference>
<protein>
    <submittedName>
        <fullName evidence="2">Endoribonuclease L-PSP</fullName>
    </submittedName>
</protein>
<dbReference type="AlphaFoldDB" id="A0A158BS28"/>
<dbReference type="OrthoDB" id="6899345at2"/>
<reference evidence="2" key="1">
    <citation type="submission" date="2016-01" db="EMBL/GenBank/DDBJ databases">
        <authorList>
            <person name="Peeters C."/>
        </authorList>
    </citation>
    <scope>NUCLEOTIDE SEQUENCE [LARGE SCALE GENOMIC DNA]</scope>
    <source>
        <strain evidence="2">LMG 29323</strain>
    </source>
</reference>
<evidence type="ECO:0000313" key="3">
    <source>
        <dbReference type="Proteomes" id="UP000054911"/>
    </source>
</evidence>
<dbReference type="PROSITE" id="PS01094">
    <property type="entry name" value="UPF0076"/>
    <property type="match status" value="1"/>
</dbReference>
<organism evidence="2 3">
    <name type="scientific">Caballeronia pedi</name>
    <dbReference type="NCBI Taxonomy" id="1777141"/>
    <lineage>
        <taxon>Bacteria</taxon>
        <taxon>Pseudomonadati</taxon>
        <taxon>Pseudomonadota</taxon>
        <taxon>Betaproteobacteria</taxon>
        <taxon>Burkholderiales</taxon>
        <taxon>Burkholderiaceae</taxon>
        <taxon>Caballeronia</taxon>
    </lineage>
</organism>